<dbReference type="GO" id="GO:0005634">
    <property type="term" value="C:nucleus"/>
    <property type="evidence" value="ECO:0007669"/>
    <property type="project" value="TreeGrafter"/>
</dbReference>
<feature type="domain" description="TNase-like" evidence="9">
    <location>
        <begin position="177"/>
        <end position="315"/>
    </location>
</feature>
<evidence type="ECO:0000256" key="7">
    <source>
        <dbReference type="SAM" id="MobiDB-lite"/>
    </source>
</evidence>
<proteinExistence type="predicted"/>
<dbReference type="Gene3D" id="2.40.50.90">
    <property type="match status" value="5"/>
</dbReference>
<dbReference type="Gene3D" id="2.30.30.140">
    <property type="match status" value="1"/>
</dbReference>
<dbReference type="CDD" id="cd20433">
    <property type="entry name" value="Tudor_TDRD11"/>
    <property type="match status" value="1"/>
</dbReference>
<reference evidence="10" key="1">
    <citation type="submission" date="2015-12" db="EMBL/GenBank/DDBJ databases">
        <title>De novo transcriptome assembly of four potential Pierce s Disease insect vectors from Arizona vineyards.</title>
        <authorList>
            <person name="Tassone E.E."/>
        </authorList>
    </citation>
    <scope>NUCLEOTIDE SEQUENCE</scope>
</reference>
<sequence>MSAPQTQFNRGIVKQITSGDVIVIRGTPKGGPPPEKTLALSNIKAPKLAKRAAQRNEESKDEPFAWEAREFLRKKLIGQEVLFTLEKAQNTTREYGVVYLGKDIATAENINESLVAEGLASVRGSIPEGSKLQELEQKAKDAGKGIHNPEKAQHVRDVKWTFESDKMLHFVDKAAGKPIKAIVEHVRDGSTVRCLLLPDFYYVTIMMTGIRCPSNKLDADGKPDLSVKVDYADEARYFVESRLLQRDVDVVLESVNNNNFVGSILHPKGNIAELLVLEGFARIVDWSMAKLKNGREKLRANETIAKEKKIRIWKNHQPTTPQISEKEKEFSGTVMEVINGEALMIKTANGEMKKIFLASIKPPREQKPGEQSADGGDKLPPRPKNFRPLYDIPLLYEAREFLRKKLIGKKVNVIVDYKQPAKDNFPERICCTVLLNGLNVAEAMVTKGLATVINHRQDDPRSIHYDTLKNAQDKAEKSGKGVFAKKDIPCHRVNDFSADVHKAKQILPHLTRGARLEALVEYVASGSRLRVYIPKESYLITFLLAGISCQRAPRMVPGGGKPVDGDPYGEEALAFTKEKCLQRDVEISVEACDKAGNFIGWLWADNVNLSKALVQEGYASVHSSADRSVYYRELKAAEDSAKARKERIWKNYNPEDEVVKPEQEDKVTERKVDYQKIRIVEVTPELHVFCQSEDDTKLKGFQDKLRQELAVNPPLPGVYKPKKGELCAAKFQVDDQWYRAKIEKLTKTTAIVLYVDYGNVDEINLTDCAALPSGFAQDKYYATEYALAFVSLPKDVDPEDFKETITALRDDTIDRTLNLNVEYKVGNLGYVTLVDASTNVDIVKELVSDGLLLVEKRRDRRLQKLIDEYNAAQDEAKKNRRNIWRYGDITLDED</sequence>
<evidence type="ECO:0000256" key="3">
    <source>
        <dbReference type="ARBA" id="ARBA00022490"/>
    </source>
</evidence>
<dbReference type="InterPro" id="IPR002999">
    <property type="entry name" value="Tudor"/>
</dbReference>
<dbReference type="PANTHER" id="PTHR12302">
    <property type="entry name" value="EBNA2 BINDING PROTEIN P100"/>
    <property type="match status" value="1"/>
</dbReference>
<dbReference type="InterPro" id="IPR035437">
    <property type="entry name" value="SNase_OB-fold_sf"/>
</dbReference>
<name>A0A1B6ECM6_9HEMI</name>
<dbReference type="GO" id="GO:0003723">
    <property type="term" value="F:RNA binding"/>
    <property type="evidence" value="ECO:0007669"/>
    <property type="project" value="UniProtKB-UniRule"/>
</dbReference>
<protein>
    <recommendedName>
        <fullName evidence="2">Staphylococcal nuclease domain-containing protein 1</fullName>
    </recommendedName>
</protein>
<evidence type="ECO:0000256" key="6">
    <source>
        <dbReference type="SAM" id="Coils"/>
    </source>
</evidence>
<gene>
    <name evidence="10" type="ORF">g.12626</name>
</gene>
<dbReference type="FunFam" id="2.40.50.90:FF:000005">
    <property type="entry name" value="Staphylococcal nuclease domain-containing protein"/>
    <property type="match status" value="1"/>
</dbReference>
<comment type="subcellular location">
    <subcellularLocation>
        <location evidence="1 5">Cytoplasm</location>
    </subcellularLocation>
</comment>
<evidence type="ECO:0000259" key="9">
    <source>
        <dbReference type="PROSITE" id="PS50830"/>
    </source>
</evidence>
<dbReference type="FunFam" id="2.40.50.90:FF:000018">
    <property type="entry name" value="Ribonuclease"/>
    <property type="match status" value="1"/>
</dbReference>
<dbReference type="InterPro" id="IPR047386">
    <property type="entry name" value="Tudor_TDRD11"/>
</dbReference>
<feature type="domain" description="Tudor" evidence="8">
    <location>
        <begin position="720"/>
        <end position="778"/>
    </location>
</feature>
<dbReference type="GO" id="GO:0004518">
    <property type="term" value="F:nuclease activity"/>
    <property type="evidence" value="ECO:0007669"/>
    <property type="project" value="TreeGrafter"/>
</dbReference>
<dbReference type="GO" id="GO:0005829">
    <property type="term" value="C:cytosol"/>
    <property type="evidence" value="ECO:0007669"/>
    <property type="project" value="UniProtKB-UniRule"/>
</dbReference>
<dbReference type="PIRSF" id="PIRSF017179">
    <property type="entry name" value="RISC-Tudor-SN"/>
    <property type="match status" value="1"/>
</dbReference>
<dbReference type="PANTHER" id="PTHR12302:SF2">
    <property type="entry name" value="STAPHYLOCOCCAL NUCLEASE DOMAIN-CONTAINING PROTEIN 1"/>
    <property type="match status" value="1"/>
</dbReference>
<evidence type="ECO:0000259" key="8">
    <source>
        <dbReference type="PROSITE" id="PS50304"/>
    </source>
</evidence>
<dbReference type="SUPFAM" id="SSF50199">
    <property type="entry name" value="Staphylococcal nuclease"/>
    <property type="match status" value="5"/>
</dbReference>
<accession>A0A1B6ECM6</accession>
<dbReference type="GO" id="GO:0031332">
    <property type="term" value="C:RNAi effector complex"/>
    <property type="evidence" value="ECO:0007669"/>
    <property type="project" value="InterPro"/>
</dbReference>
<dbReference type="SMART" id="SM00318">
    <property type="entry name" value="SNc"/>
    <property type="match status" value="4"/>
</dbReference>
<dbReference type="GO" id="GO:0006402">
    <property type="term" value="P:mRNA catabolic process"/>
    <property type="evidence" value="ECO:0007669"/>
    <property type="project" value="UniProtKB-UniRule"/>
</dbReference>
<dbReference type="FunFam" id="2.30.30.140:FF:000018">
    <property type="entry name" value="Serine/threonine-protein kinase 31"/>
    <property type="match status" value="1"/>
</dbReference>
<dbReference type="Pfam" id="PF00565">
    <property type="entry name" value="SNase"/>
    <property type="match status" value="5"/>
</dbReference>
<dbReference type="InterPro" id="IPR016685">
    <property type="entry name" value="Silence_cplx_Nase-comp_TudorSN"/>
</dbReference>
<dbReference type="FunFam" id="2.40.50.90:FF:000002">
    <property type="entry name" value="Staphylococcal nuclease domain-containing protein"/>
    <property type="match status" value="1"/>
</dbReference>
<dbReference type="EMBL" id="GEDC01001617">
    <property type="protein sequence ID" value="JAS35681.1"/>
    <property type="molecule type" value="Transcribed_RNA"/>
</dbReference>
<evidence type="ECO:0000256" key="1">
    <source>
        <dbReference type="ARBA" id="ARBA00004496"/>
    </source>
</evidence>
<dbReference type="PROSITE" id="PS50304">
    <property type="entry name" value="TUDOR"/>
    <property type="match status" value="1"/>
</dbReference>
<keyword evidence="4" id="KW-0677">Repeat</keyword>
<feature type="region of interest" description="Disordered" evidence="7">
    <location>
        <begin position="360"/>
        <end position="384"/>
    </location>
</feature>
<dbReference type="Pfam" id="PF00567">
    <property type="entry name" value="TUDOR"/>
    <property type="match status" value="1"/>
</dbReference>
<dbReference type="FunFam" id="2.40.50.90:FF:000001">
    <property type="entry name" value="Staphylococcal nuclease domain-containing protein"/>
    <property type="match status" value="1"/>
</dbReference>
<dbReference type="GO" id="GO:0031047">
    <property type="term" value="P:regulatory ncRNA-mediated gene silencing"/>
    <property type="evidence" value="ECO:0007669"/>
    <property type="project" value="UniProtKB-UniRule"/>
</dbReference>
<evidence type="ECO:0000256" key="2">
    <source>
        <dbReference type="ARBA" id="ARBA00017230"/>
    </source>
</evidence>
<evidence type="ECO:0000313" key="10">
    <source>
        <dbReference type="EMBL" id="JAS35681.1"/>
    </source>
</evidence>
<organism evidence="10">
    <name type="scientific">Clastoptera arizonana</name>
    <name type="common">Arizona spittle bug</name>
    <dbReference type="NCBI Taxonomy" id="38151"/>
    <lineage>
        <taxon>Eukaryota</taxon>
        <taxon>Metazoa</taxon>
        <taxon>Ecdysozoa</taxon>
        <taxon>Arthropoda</taxon>
        <taxon>Hexapoda</taxon>
        <taxon>Insecta</taxon>
        <taxon>Pterygota</taxon>
        <taxon>Neoptera</taxon>
        <taxon>Paraneoptera</taxon>
        <taxon>Hemiptera</taxon>
        <taxon>Auchenorrhyncha</taxon>
        <taxon>Cercopoidea</taxon>
        <taxon>Clastopteridae</taxon>
        <taxon>Clastoptera</taxon>
    </lineage>
</organism>
<feature type="coiled-coil region" evidence="6">
    <location>
        <begin position="855"/>
        <end position="882"/>
    </location>
</feature>
<dbReference type="SUPFAM" id="SSF63748">
    <property type="entry name" value="Tudor/PWWP/MBT"/>
    <property type="match status" value="1"/>
</dbReference>
<dbReference type="AlphaFoldDB" id="A0A1B6ECM6"/>
<evidence type="ECO:0000256" key="4">
    <source>
        <dbReference type="ARBA" id="ARBA00022737"/>
    </source>
</evidence>
<dbReference type="InterPro" id="IPR016071">
    <property type="entry name" value="Staphylococal_nuclease_OB-fold"/>
</dbReference>
<dbReference type="PROSITE" id="PS50830">
    <property type="entry name" value="TNASE_3"/>
    <property type="match status" value="4"/>
</dbReference>
<keyword evidence="6" id="KW-0175">Coiled coil</keyword>
<feature type="domain" description="TNase-like" evidence="9">
    <location>
        <begin position="7"/>
        <end position="149"/>
    </location>
</feature>
<dbReference type="SMART" id="SM00333">
    <property type="entry name" value="TUDOR"/>
    <property type="match status" value="1"/>
</dbReference>
<feature type="domain" description="TNase-like" evidence="9">
    <location>
        <begin position="514"/>
        <end position="651"/>
    </location>
</feature>
<evidence type="ECO:0000256" key="5">
    <source>
        <dbReference type="PIRNR" id="PIRNR017179"/>
    </source>
</evidence>
<keyword evidence="3 5" id="KW-0963">Cytoplasm</keyword>
<feature type="domain" description="TNase-like" evidence="9">
    <location>
        <begin position="328"/>
        <end position="485"/>
    </location>
</feature>